<dbReference type="GeneID" id="56453662"/>
<evidence type="ECO:0000313" key="3">
    <source>
        <dbReference type="EMBL" id="QCO13179.1"/>
    </source>
</evidence>
<keyword evidence="3" id="KW-0614">Plasmid</keyword>
<feature type="transmembrane region" description="Helical" evidence="1">
    <location>
        <begin position="16"/>
        <end position="35"/>
    </location>
</feature>
<feature type="transmembrane region" description="Helical" evidence="1">
    <location>
        <begin position="41"/>
        <end position="59"/>
    </location>
</feature>
<dbReference type="Proteomes" id="UP000298774">
    <property type="component" value="Plasmid p4"/>
</dbReference>
<organism evidence="3 4">
    <name type="scientific">Azospirillum brasilense</name>
    <dbReference type="NCBI Taxonomy" id="192"/>
    <lineage>
        <taxon>Bacteria</taxon>
        <taxon>Pseudomonadati</taxon>
        <taxon>Pseudomonadota</taxon>
        <taxon>Alphaproteobacteria</taxon>
        <taxon>Rhodospirillales</taxon>
        <taxon>Azospirillaceae</taxon>
        <taxon>Azospirillum</taxon>
    </lineage>
</organism>
<dbReference type="RefSeq" id="WP_035684191.1">
    <property type="nucleotide sequence ID" value="NZ_CP012917.1"/>
</dbReference>
<evidence type="ECO:0000313" key="2">
    <source>
        <dbReference type="EMBL" id="MDX5950339.1"/>
    </source>
</evidence>
<reference evidence="3 4" key="1">
    <citation type="submission" date="2018-09" db="EMBL/GenBank/DDBJ databases">
        <title>Whole genome based analysis of evolution and adaptive divergence in Indian and Brazilian strains of Azospirillum brasilense.</title>
        <authorList>
            <person name="Singh C."/>
            <person name="Tripathi A.K."/>
        </authorList>
    </citation>
    <scope>NUCLEOTIDE SEQUENCE [LARGE SCALE GENOMIC DNA]</scope>
    <source>
        <strain evidence="3 4">MTCC4038</strain>
        <plasmid evidence="3 4">p4</plasmid>
    </source>
</reference>
<keyword evidence="1" id="KW-0472">Membrane</keyword>
<evidence type="ECO:0000313" key="4">
    <source>
        <dbReference type="Proteomes" id="UP000298774"/>
    </source>
</evidence>
<protein>
    <submittedName>
        <fullName evidence="3">Uncharacterized protein</fullName>
    </submittedName>
</protein>
<dbReference type="EMBL" id="CP032343">
    <property type="protein sequence ID" value="QCO13179.1"/>
    <property type="molecule type" value="Genomic_DNA"/>
</dbReference>
<proteinExistence type="predicted"/>
<sequence length="69" mass="7808">MTSRRHPLDRRDRRRLWGVLWALQAVLLVAAVVSLGWEAGLLLGVMEVGLIGSALTALLREPPRPERRR</sequence>
<dbReference type="Proteomes" id="UP001277471">
    <property type="component" value="Unassembled WGS sequence"/>
</dbReference>
<keyword evidence="5" id="KW-1185">Reference proteome</keyword>
<evidence type="ECO:0000313" key="5">
    <source>
        <dbReference type="Proteomes" id="UP001277471"/>
    </source>
</evidence>
<name>A0A0N7I966_AZOBR</name>
<dbReference type="AlphaFoldDB" id="A0A0N7I966"/>
<dbReference type="EMBL" id="JAWXYC010000002">
    <property type="protein sequence ID" value="MDX5950339.1"/>
    <property type="molecule type" value="Genomic_DNA"/>
</dbReference>
<accession>A0A0N7I966</accession>
<gene>
    <name evidence="3" type="ORF">D3868_29575</name>
    <name evidence="2" type="ORF">SIM66_03885</name>
</gene>
<dbReference type="KEGG" id="abf:AMK58_27610"/>
<keyword evidence="1" id="KW-0812">Transmembrane</keyword>
<evidence type="ECO:0000256" key="1">
    <source>
        <dbReference type="SAM" id="Phobius"/>
    </source>
</evidence>
<geneLocation type="plasmid" evidence="3 4">
    <name>p4</name>
</geneLocation>
<keyword evidence="1" id="KW-1133">Transmembrane helix</keyword>
<reference evidence="2 5" key="2">
    <citation type="submission" date="2023-11" db="EMBL/GenBank/DDBJ databases">
        <title>MicrobeMod: A computational toolkit for identifying prokaryotic methylation and restriction-modification with nanopore sequencing.</title>
        <authorList>
            <person name="Crits-Christoph A."/>
            <person name="Kang S.C."/>
            <person name="Lee H."/>
            <person name="Ostrov N."/>
        </authorList>
    </citation>
    <scope>NUCLEOTIDE SEQUENCE [LARGE SCALE GENOMIC DNA]</scope>
    <source>
        <strain evidence="2 5">ATCC 29145</strain>
    </source>
</reference>